<dbReference type="PANTHER" id="PTHR45739:SF15">
    <property type="entry name" value="FRAS1-RELATED EXTRACELLULAR MATRIX PROTEIN 3 PRECURSOR"/>
    <property type="match status" value="1"/>
</dbReference>
<dbReference type="InterPro" id="IPR051561">
    <property type="entry name" value="FRAS1_ECM"/>
</dbReference>
<dbReference type="Pfam" id="PF03160">
    <property type="entry name" value="Calx-beta"/>
    <property type="match status" value="1"/>
</dbReference>
<evidence type="ECO:0000256" key="3">
    <source>
        <dbReference type="ARBA" id="ARBA00022837"/>
    </source>
</evidence>
<dbReference type="Gene3D" id="2.60.40.2030">
    <property type="match status" value="1"/>
</dbReference>
<evidence type="ECO:0000313" key="5">
    <source>
        <dbReference type="EMBL" id="MEQ2180936.1"/>
    </source>
</evidence>
<keyword evidence="1" id="KW-0732">Signal</keyword>
<reference evidence="5 6" key="1">
    <citation type="submission" date="2021-06" db="EMBL/GenBank/DDBJ databases">
        <authorList>
            <person name="Palmer J.M."/>
        </authorList>
    </citation>
    <scope>NUCLEOTIDE SEQUENCE [LARGE SCALE GENOMIC DNA]</scope>
    <source>
        <strain evidence="5 6">GA_2019</strain>
        <tissue evidence="5">Muscle</tissue>
    </source>
</reference>
<accession>A0ABV0PBW2</accession>
<protein>
    <recommendedName>
        <fullName evidence="4">Calx-beta domain-containing protein</fullName>
    </recommendedName>
</protein>
<proteinExistence type="predicted"/>
<gene>
    <name evidence="5" type="ORF">GOODEAATRI_006378</name>
</gene>
<evidence type="ECO:0000259" key="4">
    <source>
        <dbReference type="Pfam" id="PF03160"/>
    </source>
</evidence>
<evidence type="ECO:0000256" key="2">
    <source>
        <dbReference type="ARBA" id="ARBA00022737"/>
    </source>
</evidence>
<organism evidence="5 6">
    <name type="scientific">Goodea atripinnis</name>
    <dbReference type="NCBI Taxonomy" id="208336"/>
    <lineage>
        <taxon>Eukaryota</taxon>
        <taxon>Metazoa</taxon>
        <taxon>Chordata</taxon>
        <taxon>Craniata</taxon>
        <taxon>Vertebrata</taxon>
        <taxon>Euteleostomi</taxon>
        <taxon>Actinopterygii</taxon>
        <taxon>Neopterygii</taxon>
        <taxon>Teleostei</taxon>
        <taxon>Neoteleostei</taxon>
        <taxon>Acanthomorphata</taxon>
        <taxon>Ovalentaria</taxon>
        <taxon>Atherinomorphae</taxon>
        <taxon>Cyprinodontiformes</taxon>
        <taxon>Goodeidae</taxon>
        <taxon>Goodea</taxon>
    </lineage>
</organism>
<keyword evidence="2" id="KW-0677">Repeat</keyword>
<dbReference type="Proteomes" id="UP001476798">
    <property type="component" value="Unassembled WGS sequence"/>
</dbReference>
<comment type="caution">
    <text evidence="5">The sequence shown here is derived from an EMBL/GenBank/DDBJ whole genome shotgun (WGS) entry which is preliminary data.</text>
</comment>
<sequence>VQFKEGSYKVDESDGEVRVIVYRSGDISLKSTVRCYTRQGSAQVMMDFSERPNTDASIVTFLPGAKSLSLHTPHPCILSTLLLSKCVSLTRECFSYSCQMNKAIVYIEEMDSVADVTFPAVPHVVSLLMYDDTSKTRDRPSPPNGYPVVCACNPKYHDFDKTGSICSAENINDTLTQYRWLISGPTGPDGVTSPMREVDTNTFFTNTKSITLDSIYFQAGSRVQCAARAFNTNGDAGLELSSPIVVVSTEEGEYHKKYFQTETSVSSFCDKL</sequence>
<keyword evidence="6" id="KW-1185">Reference proteome</keyword>
<feature type="domain" description="Calx-beta" evidence="4">
    <location>
        <begin position="1"/>
        <end position="66"/>
    </location>
</feature>
<evidence type="ECO:0000256" key="1">
    <source>
        <dbReference type="ARBA" id="ARBA00022729"/>
    </source>
</evidence>
<dbReference type="SUPFAM" id="SSF141072">
    <property type="entry name" value="CalX-like"/>
    <property type="match status" value="1"/>
</dbReference>
<dbReference type="PANTHER" id="PTHR45739">
    <property type="entry name" value="MATRIX PROTEIN, PUTATIVE-RELATED"/>
    <property type="match status" value="1"/>
</dbReference>
<dbReference type="InterPro" id="IPR038081">
    <property type="entry name" value="CalX-like_sf"/>
</dbReference>
<dbReference type="EMBL" id="JAHRIO010070269">
    <property type="protein sequence ID" value="MEQ2180936.1"/>
    <property type="molecule type" value="Genomic_DNA"/>
</dbReference>
<keyword evidence="3" id="KW-0106">Calcium</keyword>
<evidence type="ECO:0000313" key="6">
    <source>
        <dbReference type="Proteomes" id="UP001476798"/>
    </source>
</evidence>
<feature type="non-terminal residue" evidence="5">
    <location>
        <position position="1"/>
    </location>
</feature>
<name>A0ABV0PBW2_9TELE</name>
<dbReference type="InterPro" id="IPR003644">
    <property type="entry name" value="Calx_beta"/>
</dbReference>